<keyword evidence="3" id="KW-1185">Reference proteome</keyword>
<comment type="caution">
    <text evidence="2">The sequence shown here is derived from an EMBL/GenBank/DDBJ whole genome shotgun (WGS) entry which is preliminary data.</text>
</comment>
<proteinExistence type="predicted"/>
<protein>
    <submittedName>
        <fullName evidence="2">Uncharacterized protein</fullName>
    </submittedName>
</protein>
<feature type="region of interest" description="Disordered" evidence="1">
    <location>
        <begin position="36"/>
        <end position="57"/>
    </location>
</feature>
<feature type="compositionally biased region" description="Basic residues" evidence="1">
    <location>
        <begin position="1"/>
        <end position="14"/>
    </location>
</feature>
<dbReference type="AlphaFoldDB" id="A0AA38LMC7"/>
<organism evidence="2 3">
    <name type="scientific">Taxus chinensis</name>
    <name type="common">Chinese yew</name>
    <name type="synonym">Taxus wallichiana var. chinensis</name>
    <dbReference type="NCBI Taxonomy" id="29808"/>
    <lineage>
        <taxon>Eukaryota</taxon>
        <taxon>Viridiplantae</taxon>
        <taxon>Streptophyta</taxon>
        <taxon>Embryophyta</taxon>
        <taxon>Tracheophyta</taxon>
        <taxon>Spermatophyta</taxon>
        <taxon>Pinopsida</taxon>
        <taxon>Pinidae</taxon>
        <taxon>Conifers II</taxon>
        <taxon>Cupressales</taxon>
        <taxon>Taxaceae</taxon>
        <taxon>Taxus</taxon>
    </lineage>
</organism>
<name>A0AA38LMC7_TAXCH</name>
<dbReference type="Proteomes" id="UP000824469">
    <property type="component" value="Unassembled WGS sequence"/>
</dbReference>
<reference evidence="2 3" key="1">
    <citation type="journal article" date="2021" name="Nat. Plants">
        <title>The Taxus genome provides insights into paclitaxel biosynthesis.</title>
        <authorList>
            <person name="Xiong X."/>
            <person name="Gou J."/>
            <person name="Liao Q."/>
            <person name="Li Y."/>
            <person name="Zhou Q."/>
            <person name="Bi G."/>
            <person name="Li C."/>
            <person name="Du R."/>
            <person name="Wang X."/>
            <person name="Sun T."/>
            <person name="Guo L."/>
            <person name="Liang H."/>
            <person name="Lu P."/>
            <person name="Wu Y."/>
            <person name="Zhang Z."/>
            <person name="Ro D.K."/>
            <person name="Shang Y."/>
            <person name="Huang S."/>
            <person name="Yan J."/>
        </authorList>
    </citation>
    <scope>NUCLEOTIDE SEQUENCE [LARGE SCALE GENOMIC DNA]</scope>
    <source>
        <strain evidence="2">Ta-2019</strain>
    </source>
</reference>
<accession>A0AA38LMC7</accession>
<evidence type="ECO:0000313" key="3">
    <source>
        <dbReference type="Proteomes" id="UP000824469"/>
    </source>
</evidence>
<gene>
    <name evidence="2" type="ORF">KI387_001124</name>
</gene>
<evidence type="ECO:0000256" key="1">
    <source>
        <dbReference type="SAM" id="MobiDB-lite"/>
    </source>
</evidence>
<feature type="compositionally biased region" description="Polar residues" evidence="1">
    <location>
        <begin position="41"/>
        <end position="50"/>
    </location>
</feature>
<feature type="non-terminal residue" evidence="2">
    <location>
        <position position="121"/>
    </location>
</feature>
<evidence type="ECO:0000313" key="2">
    <source>
        <dbReference type="EMBL" id="KAH9329016.1"/>
    </source>
</evidence>
<feature type="region of interest" description="Disordered" evidence="1">
    <location>
        <begin position="1"/>
        <end position="24"/>
    </location>
</feature>
<sequence>MGDKKRSQKRKSLSKKTPNELEANKIQNVERMWKLHESRRGSSSTPTIVSNEEPGNVSTVNVEVELNTRDEDVFTVNVEEELNTHDVANVEIEGDNENVNKEIHVETVDRKNLTKTPPRIL</sequence>
<dbReference type="EMBL" id="JAHRHJ020000001">
    <property type="protein sequence ID" value="KAH9329016.1"/>
    <property type="molecule type" value="Genomic_DNA"/>
</dbReference>